<protein>
    <recommendedName>
        <fullName evidence="3">ABC transporter permease</fullName>
    </recommendedName>
</protein>
<organism evidence="2">
    <name type="scientific">Caldilineaceae bacterium SB0662_bin_9</name>
    <dbReference type="NCBI Taxonomy" id="2605258"/>
    <lineage>
        <taxon>Bacteria</taxon>
        <taxon>Bacillati</taxon>
        <taxon>Chloroflexota</taxon>
        <taxon>Caldilineae</taxon>
        <taxon>Caldilineales</taxon>
        <taxon>Caldilineaceae</taxon>
    </lineage>
</organism>
<feature type="transmembrane region" description="Helical" evidence="1">
    <location>
        <begin position="153"/>
        <end position="177"/>
    </location>
</feature>
<dbReference type="PANTHER" id="PTHR36832:SF1">
    <property type="entry name" value="SLR1174 PROTEIN"/>
    <property type="match status" value="1"/>
</dbReference>
<feature type="transmembrane region" description="Helical" evidence="1">
    <location>
        <begin position="237"/>
        <end position="258"/>
    </location>
</feature>
<accession>A0A6B1DR15</accession>
<gene>
    <name evidence="2" type="ORF">F4Y08_02685</name>
</gene>
<name>A0A6B1DR15_9CHLR</name>
<evidence type="ECO:0000313" key="2">
    <source>
        <dbReference type="EMBL" id="MYD89235.1"/>
    </source>
</evidence>
<keyword evidence="1" id="KW-1133">Transmembrane helix</keyword>
<comment type="caution">
    <text evidence="2">The sequence shown here is derived from an EMBL/GenBank/DDBJ whole genome shotgun (WGS) entry which is preliminary data.</text>
</comment>
<keyword evidence="1" id="KW-0812">Transmembrane</keyword>
<feature type="transmembrane region" description="Helical" evidence="1">
    <location>
        <begin position="70"/>
        <end position="87"/>
    </location>
</feature>
<dbReference type="Pfam" id="PF06182">
    <property type="entry name" value="ABC2_membrane_6"/>
    <property type="match status" value="1"/>
</dbReference>
<feature type="transmembrane region" description="Helical" evidence="1">
    <location>
        <begin position="198"/>
        <end position="225"/>
    </location>
</feature>
<proteinExistence type="predicted"/>
<dbReference type="InterPro" id="IPR010390">
    <property type="entry name" value="ABC-2_transporter-like"/>
</dbReference>
<feature type="transmembrane region" description="Helical" evidence="1">
    <location>
        <begin position="29"/>
        <end position="50"/>
    </location>
</feature>
<feature type="transmembrane region" description="Helical" evidence="1">
    <location>
        <begin position="122"/>
        <end position="141"/>
    </location>
</feature>
<evidence type="ECO:0000256" key="1">
    <source>
        <dbReference type="SAM" id="Phobius"/>
    </source>
</evidence>
<sequence length="271" mass="30059">MQRTLSTRTLLNRYGALFRMPLLENLAEVGNVVSAVLVMTMFMWVFAMLWQAVFAAQGTDLIAGLTLKHTLWYLLMAELVVLSKPLLAEEISDSIKTGSIAYDLMRPLDFGLFHLSRYAGHVAFRACVNLLAGGVVVWLLVGPPPAWQGLFPAVLALMLSWGLEFCFEALIGLAAFWTEDISAFRWIHQKISFILGGLFLPLDFYPPWLAAVARVLPFASIIYAPGRLFVDPDAGRLLSTLALQLGWLVVLGFAFRLLSSRALRRLTINGG</sequence>
<dbReference type="EMBL" id="VXPY01000014">
    <property type="protein sequence ID" value="MYD89235.1"/>
    <property type="molecule type" value="Genomic_DNA"/>
</dbReference>
<evidence type="ECO:0008006" key="3">
    <source>
        <dbReference type="Google" id="ProtNLM"/>
    </source>
</evidence>
<keyword evidence="1" id="KW-0472">Membrane</keyword>
<reference evidence="2" key="1">
    <citation type="submission" date="2019-09" db="EMBL/GenBank/DDBJ databases">
        <title>Characterisation of the sponge microbiome using genome-centric metagenomics.</title>
        <authorList>
            <person name="Engelberts J.P."/>
            <person name="Robbins S.J."/>
            <person name="De Goeij J.M."/>
            <person name="Aranda M."/>
            <person name="Bell S.C."/>
            <person name="Webster N.S."/>
        </authorList>
    </citation>
    <scope>NUCLEOTIDE SEQUENCE</scope>
    <source>
        <strain evidence="2">SB0662_bin_9</strain>
    </source>
</reference>
<dbReference type="AlphaFoldDB" id="A0A6B1DR15"/>
<dbReference type="PANTHER" id="PTHR36832">
    <property type="entry name" value="SLR1174 PROTEIN-RELATED"/>
    <property type="match status" value="1"/>
</dbReference>